<dbReference type="PANTHER" id="PTHR30012:SF0">
    <property type="entry name" value="TYPE II SECRETION SYSTEM PROTEIN F-RELATED"/>
    <property type="match status" value="1"/>
</dbReference>
<evidence type="ECO:0000313" key="9">
    <source>
        <dbReference type="EMBL" id="AQT06595.1"/>
    </source>
</evidence>
<feature type="domain" description="Type II secretion system protein GspF" evidence="8">
    <location>
        <begin position="40"/>
        <end position="156"/>
    </location>
</feature>
<evidence type="ECO:0000256" key="6">
    <source>
        <dbReference type="ARBA" id="ARBA00023136"/>
    </source>
</evidence>
<feature type="transmembrane region" description="Helical" evidence="7">
    <location>
        <begin position="344"/>
        <end position="365"/>
    </location>
</feature>
<keyword evidence="5 7" id="KW-1133">Transmembrane helix</keyword>
<evidence type="ECO:0000256" key="5">
    <source>
        <dbReference type="ARBA" id="ARBA00022989"/>
    </source>
</evidence>
<accession>A0A1U9LJG1</accession>
<dbReference type="Pfam" id="PF00482">
    <property type="entry name" value="T2SSF"/>
    <property type="match status" value="1"/>
</dbReference>
<evidence type="ECO:0000313" key="10">
    <source>
        <dbReference type="Proteomes" id="UP000189055"/>
    </source>
</evidence>
<keyword evidence="3" id="KW-1003">Cell membrane</keyword>
<dbReference type="RefSeq" id="WP_077932222.1">
    <property type="nucleotide sequence ID" value="NZ_CP014688.1"/>
</dbReference>
<keyword evidence="9" id="KW-0614">Plasmid</keyword>
<dbReference type="GO" id="GO:0005886">
    <property type="term" value="C:plasma membrane"/>
    <property type="evidence" value="ECO:0007669"/>
    <property type="project" value="UniProtKB-SubCell"/>
</dbReference>
<comment type="subcellular location">
    <subcellularLocation>
        <location evidence="1">Cell membrane</location>
        <topology evidence="1">Multi-pass membrane protein</topology>
    </subcellularLocation>
</comment>
<dbReference type="KEGG" id="aper:A0U91_16435"/>
<evidence type="ECO:0000256" key="3">
    <source>
        <dbReference type="ARBA" id="ARBA00022475"/>
    </source>
</evidence>
<feature type="transmembrane region" description="Helical" evidence="7">
    <location>
        <begin position="185"/>
        <end position="205"/>
    </location>
</feature>
<reference evidence="9 10" key="1">
    <citation type="submission" date="2016-03" db="EMBL/GenBank/DDBJ databases">
        <title>Acetic acid bacteria sequencing.</title>
        <authorList>
            <person name="Brandt J."/>
            <person name="Jakob F."/>
            <person name="Vogel R.F."/>
        </authorList>
    </citation>
    <scope>NUCLEOTIDE SEQUENCE [LARGE SCALE GENOMIC DNA]</scope>
    <source>
        <strain evidence="9 10">TMW2.1084</strain>
        <plasmid evidence="10">pac1084_1</plasmid>
    </source>
</reference>
<name>A0A1U9LJG1_9PROT</name>
<dbReference type="InterPro" id="IPR042094">
    <property type="entry name" value="T2SS_GspF_sf"/>
</dbReference>
<gene>
    <name evidence="9" type="ORF">A0U91_16435</name>
</gene>
<evidence type="ECO:0000256" key="4">
    <source>
        <dbReference type="ARBA" id="ARBA00022692"/>
    </source>
</evidence>
<evidence type="ECO:0000256" key="7">
    <source>
        <dbReference type="SAM" id="Phobius"/>
    </source>
</evidence>
<protein>
    <recommendedName>
        <fullName evidence="8">Type II secretion system protein GspF domain-containing protein</fullName>
    </recommendedName>
</protein>
<comment type="similarity">
    <text evidence="2">Belongs to the GSP F family.</text>
</comment>
<feature type="transmembrane region" description="Helical" evidence="7">
    <location>
        <begin position="141"/>
        <end position="164"/>
    </location>
</feature>
<dbReference type="Proteomes" id="UP000189055">
    <property type="component" value="Plasmid pAC1084_1"/>
</dbReference>
<dbReference type="EMBL" id="CP014688">
    <property type="protein sequence ID" value="AQT06595.1"/>
    <property type="molecule type" value="Genomic_DNA"/>
</dbReference>
<dbReference type="AlphaFoldDB" id="A0A1U9LJG1"/>
<dbReference type="InterPro" id="IPR003004">
    <property type="entry name" value="GspF/PilC"/>
</dbReference>
<evidence type="ECO:0000256" key="1">
    <source>
        <dbReference type="ARBA" id="ARBA00004651"/>
    </source>
</evidence>
<evidence type="ECO:0000256" key="2">
    <source>
        <dbReference type="ARBA" id="ARBA00005745"/>
    </source>
</evidence>
<dbReference type="Gene3D" id="1.20.81.30">
    <property type="entry name" value="Type II secretion system (T2SS), domain F"/>
    <property type="match status" value="1"/>
</dbReference>
<evidence type="ECO:0000259" key="8">
    <source>
        <dbReference type="Pfam" id="PF00482"/>
    </source>
</evidence>
<sequence length="367" mass="40690">MSLSDILLLAGIDPQKLLLQVNKFRFTAANRIKMYDMLENLVDQGDSISDALKLIYEVASEDGKRPDALLAYIARDWRDKVEKTIPLSDAVAEWVPARERMAIAASGKTGQIAQSLRDVIFVMNGEIQIKTAIKEAAKNPLISIIMSLGLYYVFSSRVIPQFALILPPEKWSGVPYAALWMSQNLMATLVPILAVGIGGVIAIAYSVPRWTGRTRVFFDRLPPWSVYRILMGGSFLLTISSLRRSGMPEKQILQMMTKGASPWLIERLLATRQILGSGGKTLGDALYETGLEFPSKETTIILRAYSKNPSTFDKKLEIVGRKWLISGVDRTNQIIAGVNVVTQLMFYGVLIFFGSALSLLEIQLAGK</sequence>
<keyword evidence="4 7" id="KW-0812">Transmembrane</keyword>
<geneLocation type="plasmid" evidence="10">
    <name>pac1084_1</name>
</geneLocation>
<keyword evidence="6 7" id="KW-0472">Membrane</keyword>
<organism evidence="9 10">
    <name type="scientific">Acetobacter persici</name>
    <dbReference type="NCBI Taxonomy" id="1076596"/>
    <lineage>
        <taxon>Bacteria</taxon>
        <taxon>Pseudomonadati</taxon>
        <taxon>Pseudomonadota</taxon>
        <taxon>Alphaproteobacteria</taxon>
        <taxon>Acetobacterales</taxon>
        <taxon>Acetobacteraceae</taxon>
        <taxon>Acetobacter</taxon>
    </lineage>
</organism>
<dbReference type="PANTHER" id="PTHR30012">
    <property type="entry name" value="GENERAL SECRETION PATHWAY PROTEIN"/>
    <property type="match status" value="1"/>
</dbReference>
<dbReference type="InterPro" id="IPR018076">
    <property type="entry name" value="T2SS_GspF_dom"/>
</dbReference>
<proteinExistence type="inferred from homology"/>